<dbReference type="PANTHER" id="PTHR30024">
    <property type="entry name" value="ALIPHATIC SULFONATES-BINDING PROTEIN-RELATED"/>
    <property type="match status" value="1"/>
</dbReference>
<reference evidence="2" key="1">
    <citation type="submission" date="2019-06" db="EMBL/GenBank/DDBJ databases">
        <authorList>
            <person name="Murdoch R.W."/>
            <person name="Fathepure B."/>
        </authorList>
    </citation>
    <scope>NUCLEOTIDE SEQUENCE</scope>
</reference>
<name>A0A5B8RDX2_9ZZZZ</name>
<evidence type="ECO:0000259" key="1">
    <source>
        <dbReference type="Pfam" id="PF09084"/>
    </source>
</evidence>
<dbReference type="SUPFAM" id="SSF53850">
    <property type="entry name" value="Periplasmic binding protein-like II"/>
    <property type="match status" value="1"/>
</dbReference>
<sequence length="337" mass="37200">MSYQTNRRNFLKGVGAGASLFAMGGVGPLIAKPRTKVKVGYLHTLAVDGQMWLADEMGTWKDQGLDMEFIQFTTGLGLFQAMVGGSLDMLATGAVVSNFPARGQGEVFMINNVEWATAQLWVHPDMGVNRIEDLKGKKIATTRGTTAHVFLHRALTEAGLDPDKDVELVNQSMSAAVTAFISGAVPAVALWVPFNVQVEKQVPSAKKLVDASRYYPEAAIVGGWAARNDFFKAHPEVIDKVIKGWVPANDFLVNKPDEALAKLQKTHYTKVPLEELRAQYKYEKVFTSDAWAGKFRDGTVTEWLDQVTDFFVDIGAIDNPRPASEYFHPKRYLDVVS</sequence>
<protein>
    <recommendedName>
        <fullName evidence="1">SsuA/THI5-like domain-containing protein</fullName>
    </recommendedName>
</protein>
<dbReference type="CDD" id="cd13561">
    <property type="entry name" value="PBP2_SsuA_like_4"/>
    <property type="match status" value="1"/>
</dbReference>
<dbReference type="PROSITE" id="PS51318">
    <property type="entry name" value="TAT"/>
    <property type="match status" value="1"/>
</dbReference>
<gene>
    <name evidence="2" type="ORF">KBTEX_03577</name>
</gene>
<feature type="domain" description="SsuA/THI5-like" evidence="1">
    <location>
        <begin position="52"/>
        <end position="259"/>
    </location>
</feature>
<dbReference type="Pfam" id="PF09084">
    <property type="entry name" value="NMT1"/>
    <property type="match status" value="1"/>
</dbReference>
<dbReference type="InterPro" id="IPR015168">
    <property type="entry name" value="SsuA/THI5"/>
</dbReference>
<dbReference type="InterPro" id="IPR006311">
    <property type="entry name" value="TAT_signal"/>
</dbReference>
<dbReference type="Gene3D" id="3.40.190.10">
    <property type="entry name" value="Periplasmic binding protein-like II"/>
    <property type="match status" value="2"/>
</dbReference>
<organism evidence="2">
    <name type="scientific">uncultured organism</name>
    <dbReference type="NCBI Taxonomy" id="155900"/>
    <lineage>
        <taxon>unclassified sequences</taxon>
        <taxon>environmental samples</taxon>
    </lineage>
</organism>
<evidence type="ECO:0000313" key="2">
    <source>
        <dbReference type="EMBL" id="QEA07229.1"/>
    </source>
</evidence>
<accession>A0A5B8RDX2</accession>
<dbReference type="EMBL" id="MN079217">
    <property type="protein sequence ID" value="QEA07229.1"/>
    <property type="molecule type" value="Genomic_DNA"/>
</dbReference>
<dbReference type="InterPro" id="IPR019546">
    <property type="entry name" value="TAT_signal_bac_arc"/>
</dbReference>
<dbReference type="NCBIfam" id="TIGR01409">
    <property type="entry name" value="TAT_signal_seq"/>
    <property type="match status" value="1"/>
</dbReference>
<proteinExistence type="predicted"/>
<dbReference type="AlphaFoldDB" id="A0A5B8RDX2"/>